<feature type="domain" description="SRCR" evidence="13">
    <location>
        <begin position="158"/>
        <end position="262"/>
    </location>
</feature>
<feature type="region of interest" description="Disordered" evidence="10">
    <location>
        <begin position="2703"/>
        <end position="3086"/>
    </location>
</feature>
<feature type="disulfide bond" evidence="9">
    <location>
        <begin position="1061"/>
        <end position="1122"/>
    </location>
</feature>
<dbReference type="PRINTS" id="PR00258">
    <property type="entry name" value="SPERACTRCPTR"/>
</dbReference>
<evidence type="ECO:0000256" key="8">
    <source>
        <dbReference type="ARBA" id="ARBA00023180"/>
    </source>
</evidence>
<accession>A0A8W8IET7</accession>
<protein>
    <recommendedName>
        <fullName evidence="13">SRCR domain-containing protein</fullName>
    </recommendedName>
</protein>
<dbReference type="Pfam" id="PF00530">
    <property type="entry name" value="SRCR"/>
    <property type="match status" value="3"/>
</dbReference>
<dbReference type="PROSITE" id="PS50287">
    <property type="entry name" value="SRCR_2"/>
    <property type="match status" value="3"/>
</dbReference>
<dbReference type="InterPro" id="IPR011050">
    <property type="entry name" value="Pectin_lyase_fold/virulence"/>
</dbReference>
<feature type="compositionally biased region" description="Basic and acidic residues" evidence="10">
    <location>
        <begin position="2760"/>
        <end position="2769"/>
    </location>
</feature>
<evidence type="ECO:0000256" key="11">
    <source>
        <dbReference type="SAM" id="Phobius"/>
    </source>
</evidence>
<feature type="disulfide bond" evidence="9">
    <location>
        <begin position="1092"/>
        <end position="1102"/>
    </location>
</feature>
<feature type="compositionally biased region" description="Basic and acidic residues" evidence="10">
    <location>
        <begin position="3281"/>
        <end position="3297"/>
    </location>
</feature>
<feature type="disulfide bond" evidence="9">
    <location>
        <begin position="1918"/>
        <end position="1928"/>
    </location>
</feature>
<dbReference type="EnsemblMetazoa" id="G13592.1">
    <property type="protein sequence ID" value="G13592.1:cds"/>
    <property type="gene ID" value="G13592"/>
</dbReference>
<evidence type="ECO:0000256" key="2">
    <source>
        <dbReference type="ARBA" id="ARBA00022692"/>
    </source>
</evidence>
<dbReference type="OMA" id="AIKHWRG"/>
<dbReference type="SMART" id="SM00710">
    <property type="entry name" value="PbH1"/>
    <property type="match status" value="14"/>
</dbReference>
<feature type="region of interest" description="Disordered" evidence="10">
    <location>
        <begin position="3188"/>
        <end position="3297"/>
    </location>
</feature>
<feature type="compositionally biased region" description="Polar residues" evidence="10">
    <location>
        <begin position="2856"/>
        <end position="2879"/>
    </location>
</feature>
<organism evidence="14 15">
    <name type="scientific">Magallana gigas</name>
    <name type="common">Pacific oyster</name>
    <name type="synonym">Crassostrea gigas</name>
    <dbReference type="NCBI Taxonomy" id="29159"/>
    <lineage>
        <taxon>Eukaryota</taxon>
        <taxon>Metazoa</taxon>
        <taxon>Spiralia</taxon>
        <taxon>Lophotrochozoa</taxon>
        <taxon>Mollusca</taxon>
        <taxon>Bivalvia</taxon>
        <taxon>Autobranchia</taxon>
        <taxon>Pteriomorphia</taxon>
        <taxon>Ostreida</taxon>
        <taxon>Ostreoidea</taxon>
        <taxon>Ostreidae</taxon>
        <taxon>Magallana</taxon>
    </lineage>
</organism>
<dbReference type="Gene3D" id="2.160.20.10">
    <property type="entry name" value="Single-stranded right-handed beta-helix, Pectin lyase-like"/>
    <property type="match status" value="1"/>
</dbReference>
<feature type="chain" id="PRO_5036458290" description="SRCR domain-containing protein" evidence="12">
    <location>
        <begin position="26"/>
        <end position="3297"/>
    </location>
</feature>
<feature type="transmembrane region" description="Helical" evidence="11">
    <location>
        <begin position="2607"/>
        <end position="2633"/>
    </location>
</feature>
<keyword evidence="15" id="KW-1185">Reference proteome</keyword>
<dbReference type="SMART" id="SM00202">
    <property type="entry name" value="SR"/>
    <property type="match status" value="3"/>
</dbReference>
<dbReference type="SUPFAM" id="SSF56487">
    <property type="entry name" value="SRCR-like"/>
    <property type="match status" value="3"/>
</dbReference>
<evidence type="ECO:0000256" key="6">
    <source>
        <dbReference type="ARBA" id="ARBA00023136"/>
    </source>
</evidence>
<feature type="compositionally biased region" description="Polar residues" evidence="10">
    <location>
        <begin position="2934"/>
        <end position="2948"/>
    </location>
</feature>
<evidence type="ECO:0000313" key="15">
    <source>
        <dbReference type="Proteomes" id="UP000005408"/>
    </source>
</evidence>
<feature type="compositionally biased region" description="Basic and acidic residues" evidence="10">
    <location>
        <begin position="3249"/>
        <end position="3263"/>
    </location>
</feature>
<evidence type="ECO:0000256" key="7">
    <source>
        <dbReference type="ARBA" id="ARBA00023157"/>
    </source>
</evidence>
<dbReference type="GO" id="GO:0016020">
    <property type="term" value="C:membrane"/>
    <property type="evidence" value="ECO:0007669"/>
    <property type="project" value="UniProtKB-SubCell"/>
</dbReference>
<comment type="subcellular location">
    <subcellularLocation>
        <location evidence="1">Membrane</location>
        <topology evidence="1">Single-pass membrane protein</topology>
    </subcellularLocation>
</comment>
<dbReference type="InterPro" id="IPR016187">
    <property type="entry name" value="CTDL_fold"/>
</dbReference>
<dbReference type="InterPro" id="IPR053243">
    <property type="entry name" value="SJ_maturation_regulator"/>
</dbReference>
<feature type="compositionally biased region" description="Pro residues" evidence="10">
    <location>
        <begin position="2949"/>
        <end position="2959"/>
    </location>
</feature>
<evidence type="ECO:0000256" key="1">
    <source>
        <dbReference type="ARBA" id="ARBA00004167"/>
    </source>
</evidence>
<sequence length="3297" mass="374450">MATVYNLKWSLTVGIILLSFNLTLAQVPITPPPLGPKPVVSNGIVYNLFHLHMVPEICRRPYVLEKVNFEFGVVIKKEEKRAIMKSGSPYKMRGNIELEPSSCLWIEPGTIFHFSSGYGFIVNGTLIARGSEEDGGRIVMTRDPDKIDPSEAPFPDDARLVDGNTTTDGQLQLMYRGRWRGVCTNFVNYTKIDANVTCRHLGFVWGNFTYHSFSRNKTDYMLFERPDCSGSENSLFDCPGKLNIRVGANICDGQQVVGFQCEGLRPDLARTHWRGLEFYNATVQFVKDQNLNRTETYSWLEYLDVWYAGRDTYRGGDMVHGRASVSASPHVPLMNNVSIMYGAYDGLNLTELRGRVHIANSTVSFNRGYGAFIKTAVGQVLINMTNMDNNWGDGVKMYMTNYTIHSFQKDYPNTYSFCRSNALAFPRFPITIYENIIDERGQKPQFDSYDCQKSYSTVDKKRLSLHFFLMERDEKASGTITVYDGTSTMSSVLGVFPVSNGSFPQSVTTSGKSITIRFQYRLPPEPTIPGQHRCKNYRACLRFLLDLVSYDGLDEELRFINSSASNNTGYGVNVQDMRCKVSLNSSVVSDNNYGAGVRVYQGAGEISINNSRVERNERSGVNITYAGGYQLVNNSFICENHGYGVITEYDRLNNTRIQHSQKMEVAKAKFFFNEWIAFRVGNYCKEAMILVNESHFKYNYDEAIEFLSCNFTKSPQKNVNFSLAYNEFDGNKRHGILMSPLINTIGIITNNTFMNHSLGALRIDNGYDLLVSKWYAKFAVNYRIFENTFKENQGRYCVSLRLTQNAPNQHMEFKFNKVIGNAINDTSPYLNPRSHANAPIIVSSSNIVVQRNHIYNPDSVRDIATHLVDPSVIINGSLNWWETIEHRIIYDRLFDRDDRYNLAQMTYYPVLKDGWLYGDKTTITDTEYRWPFQRENKIGGILDVGGFTTDPDTKLYYVDRDIFIVPGAVLKINPGTTLLFENSIGMVIHGRMIADGVSANTPILFTLNEPVNETEISNRTDAVRLAEGRDAYEGRLEVNINGRWGAVCKNGWIQENAMVVCQQLGLTYHPDFGLVHQQVRSSSVIELSSVTCTNLDTDIRECHSIKRGDFDCQFDNVVYLRCQKPTWSGITIPAIPTYGQIYDTQIKHLIIQKAGQLDYQAMTFTPALRIDYNFYKITALQVTDSVSDGVNIKYANPFTENLFEKCHFVRNLGNGFLTRSPFLKITESTMNDNQKGGFVYDPFFTEYEALSVRNFLHQSRMVYFQTRDYQLGDNSMAFIISQPGIQAENRTYTMQLSVSSSNYRITLQLLDYNPLTNVEKVTIYNSNRNGISPTTVKWEIEEDLVDFPITSKGDNYLTIQVVVRGVRSGRLAFAAHSRQYSTAPINSLIDVHFATVNNNYQGIVTKHYNNPSNEKLEIFHRVAEEEIRFTKVDIKENQMEAMYIPSLTKYHEHLIPTQEEMTRPERLGQITYVLDQCTVQNNGKAIIADHNHVDFSNNVWKWKIQASSVRDNKYGGLEVELPRVNDIREKNKWHSVQVNQSTFENNKNFAFTVNGYYADVEVSYCRFADNACRRGLVLLGGMEKDLVIYNNEMINNQGKYAMQIDMQSHAEYNKPKAFCHYNNIKGNRPGPNWSLNVDYTPSTYAVSVYGVQNITLNRNLIHNPDYQYELIAGVTSLSLENKMNVKENWWGTAIQAQIIDRIFDFDDWNNYAIADYFPQLTADNVNSLPSTGTQIESGFNFPSLKGRITKNMALAGSSTYYVIADVTVMPNAKLTIEPGTRLQFYPNVGILVLGQLVARGLPYSRISFRPVVPGPNIPKPLPEIVTQNFYSNTMRLKRDSEGEIPANEGFLELYNSSSSSWNLMCDNQFNRKTAEVVCRGLGMETLNVDVRFTHLYDHFVYKKPMYFVKEFWTYSYYCVGDENSLDECQRRINYKIQDCIQGANYTYIRCGKRNLDSKLSYWGNIRIASPTYQEDTIRYVQDQDRSVLENIDIYGAGMLHGERVGAIQATYRSPKINNINITNCLWNGLDIIAPRYEMKIKTMNIDHNLGYGINFLILNGESRNADQSSFRPLLQNTVPYFMSGLVDICKMEKELTVKNRLIIYYKYSQKLVDCVKVIRSENRLRKVSLRLLQFNLYYDEFYRNLLEIYDGNTVTEENRIGVLDAHSKAEATRTRYLSNSDTIGVHIHASNAYEDYGFIAEITTSPLSDLAYPDSTVEHRFEQMMVTNNEDGAILYQNVGEVCPSLFIDSCMIENNGLGILNLTSHPVINIGIQNTKIFNFQHNFVNRNKGGLYCQALTTSTQNLLRGNITNNVFSFGSHGETLNISGHHFQKMHVYENYIFNNSAGDYRDNVHVQTVGMNFTFNVVVNNTGHHIVRTYSEVDTSATQQYLGNYIYQNNATALYRAVMAVGSGKPEFKNNYLVNEESAFELLTNEKRESIQGIKIQETIVDATYNWWGSERRGYINGKIWDGRDNSSLVEVNFEPYRVTNSSLVNGKCPPGWTLNADRCYRYMGAALPYAQAGQFCRDNLGFLADADNQAPFLRYLLRLTENVYTKDLRVWVFSEVAPGYCSAFQDDYIVAEQDCQRILHPFICEKDPYINPPGSDVLAIAIGVSAGVFGTALIVIIILAILWKVKSKGRKQQKFERQASIRSSLRSSVRSRSNMTVLSTGTNKRRFDDKYSVSSKGHLIDDDVSLSNISLESRSRGRERMDRSLERLDAPRLGSRDRLDQVNSSNGSLGMILSNGHTGSQHRLINGKGSFDRLKEDSPRNSPRNSPRSQRPIRATLGRNTQDNSRSRENLQPEVRPVQPPQPPKKAILPPVKPPQIRPPNPSMVPEETDGGYTDDGFSEHEFDDFTTTADEAEYSPNNKPNRVENQIESLRRLPNISEKPAYGSESSVDMDHRSKHPSNFFLPDTPPTPPPPLPLDSYPMKTMVNSPVLSDASSRRPTPQPRGRPVAPPRSNLGSSKESLNRSVNPLHLSQGDLNLIDKKPSWLNDQVRETSASESDSDSESVNDSFNDAGHKNKAFLENENLPRTVRAPGYTPPQDQSDRTDYSSPWRDVRYPSTNQSNSNLSRGSREMSNMDYLQGPYSNLGYEGSQENIPSYDEALNAPINAPYSPAYTNSSLPPPYSPPSSQPFSPVAQNVHFLPGGTNTQHPVYRIGSVNSIPMSGSDGLPRDIAFMDYRMGSQSTLPNPDGSMPDLSTGESQADLAEPDLDDMNDTQYQRDMDPFPQSPRGVPSYQQPPAQDFREPRRTRSREQLDRASPFSQRSRDSPVLYLDDQRRNQRRPEPIETEI</sequence>
<dbReference type="Proteomes" id="UP000005408">
    <property type="component" value="Unassembled WGS sequence"/>
</dbReference>
<dbReference type="InterPro" id="IPR012334">
    <property type="entry name" value="Pectin_lyas_fold"/>
</dbReference>
<feature type="signal peptide" evidence="12">
    <location>
        <begin position="1"/>
        <end position="25"/>
    </location>
</feature>
<keyword evidence="8" id="KW-0325">Glycoprotein</keyword>
<keyword evidence="5 11" id="KW-1133">Transmembrane helix</keyword>
<name>A0A8W8IET7_MAGGI</name>
<evidence type="ECO:0000256" key="4">
    <source>
        <dbReference type="ARBA" id="ARBA00022737"/>
    </source>
</evidence>
<feature type="compositionally biased region" description="Basic and acidic residues" evidence="10">
    <location>
        <begin position="2703"/>
        <end position="2730"/>
    </location>
</feature>
<feature type="domain" description="SRCR" evidence="13">
    <location>
        <begin position="1834"/>
        <end position="1951"/>
    </location>
</feature>
<evidence type="ECO:0000256" key="10">
    <source>
        <dbReference type="SAM" id="MobiDB-lite"/>
    </source>
</evidence>
<feature type="disulfide bond" evidence="9">
    <location>
        <begin position="228"/>
        <end position="238"/>
    </location>
</feature>
<keyword evidence="2 11" id="KW-0812">Transmembrane</keyword>
<dbReference type="SUPFAM" id="SSF56436">
    <property type="entry name" value="C-type lectin-like"/>
    <property type="match status" value="1"/>
</dbReference>
<feature type="disulfide bond" evidence="9">
    <location>
        <begin position="1048"/>
        <end position="1112"/>
    </location>
</feature>
<feature type="compositionally biased region" description="Polar residues" evidence="10">
    <location>
        <begin position="2963"/>
        <end position="2975"/>
    </location>
</feature>
<feature type="compositionally biased region" description="Low complexity" evidence="10">
    <location>
        <begin position="2770"/>
        <end position="2782"/>
    </location>
</feature>
<dbReference type="PANTHER" id="PTHR47653">
    <property type="entry name" value="PROTEIN BARK BEETLE"/>
    <property type="match status" value="1"/>
</dbReference>
<evidence type="ECO:0000256" key="12">
    <source>
        <dbReference type="SAM" id="SignalP"/>
    </source>
</evidence>
<dbReference type="Gene3D" id="3.10.250.10">
    <property type="entry name" value="SRCR-like domain"/>
    <property type="match status" value="3"/>
</dbReference>
<feature type="compositionally biased region" description="Pro residues" evidence="10">
    <location>
        <begin position="2915"/>
        <end position="2925"/>
    </location>
</feature>
<dbReference type="InterPro" id="IPR006626">
    <property type="entry name" value="PbH1"/>
</dbReference>
<dbReference type="InterPro" id="IPR001190">
    <property type="entry name" value="SRCR"/>
</dbReference>
<evidence type="ECO:0000256" key="3">
    <source>
        <dbReference type="ARBA" id="ARBA00022729"/>
    </source>
</evidence>
<keyword evidence="7 9" id="KW-1015">Disulfide bond</keyword>
<dbReference type="PANTHER" id="PTHR47653:SF1">
    <property type="entry name" value="DELETED IN MALIGNANT BRAIN TUMORS 1 PROTEIN"/>
    <property type="match status" value="1"/>
</dbReference>
<comment type="caution">
    <text evidence="9">Lacks conserved residue(s) required for the propagation of feature annotation.</text>
</comment>
<dbReference type="FunFam" id="3.10.250.10:FF:000016">
    <property type="entry name" value="Scavenger receptor cysteine-rich protein type 12"/>
    <property type="match status" value="1"/>
</dbReference>
<evidence type="ECO:0000256" key="5">
    <source>
        <dbReference type="ARBA" id="ARBA00022989"/>
    </source>
</evidence>
<dbReference type="GO" id="GO:0045217">
    <property type="term" value="P:cell-cell junction maintenance"/>
    <property type="evidence" value="ECO:0007669"/>
    <property type="project" value="TreeGrafter"/>
</dbReference>
<feature type="compositionally biased region" description="Pro residues" evidence="10">
    <location>
        <begin position="2821"/>
        <end position="2833"/>
    </location>
</feature>
<evidence type="ECO:0000259" key="13">
    <source>
        <dbReference type="PROSITE" id="PS50287"/>
    </source>
</evidence>
<reference evidence="14" key="1">
    <citation type="submission" date="2022-08" db="UniProtKB">
        <authorList>
            <consortium name="EnsemblMetazoa"/>
        </authorList>
    </citation>
    <scope>IDENTIFICATION</scope>
    <source>
        <strain evidence="14">05x7-T-G4-1.051#20</strain>
    </source>
</reference>
<dbReference type="InterPro" id="IPR036772">
    <property type="entry name" value="SRCR-like_dom_sf"/>
</dbReference>
<keyword evidence="4" id="KW-0677">Repeat</keyword>
<proteinExistence type="predicted"/>
<feature type="domain" description="SRCR" evidence="13">
    <location>
        <begin position="1023"/>
        <end position="1123"/>
    </location>
</feature>
<dbReference type="InterPro" id="IPR016186">
    <property type="entry name" value="C-type_lectin-like/link_sf"/>
</dbReference>
<dbReference type="OrthoDB" id="536948at2759"/>
<keyword evidence="3 12" id="KW-0732">Signal</keyword>
<dbReference type="PROSITE" id="PS00420">
    <property type="entry name" value="SRCR_1"/>
    <property type="match status" value="1"/>
</dbReference>
<feature type="compositionally biased region" description="Polar residues" evidence="10">
    <location>
        <begin position="3065"/>
        <end position="3076"/>
    </location>
</feature>
<keyword evidence="6 11" id="KW-0472">Membrane</keyword>
<evidence type="ECO:0000256" key="9">
    <source>
        <dbReference type="PROSITE-ProRule" id="PRU00196"/>
    </source>
</evidence>
<dbReference type="SUPFAM" id="SSF51126">
    <property type="entry name" value="Pectin lyase-like"/>
    <property type="match status" value="1"/>
</dbReference>
<dbReference type="Gene3D" id="3.10.100.10">
    <property type="entry name" value="Mannose-Binding Protein A, subunit A"/>
    <property type="match status" value="1"/>
</dbReference>
<evidence type="ECO:0000313" key="14">
    <source>
        <dbReference type="EnsemblMetazoa" id="G13592.1:cds"/>
    </source>
</evidence>